<name>A0ABU9BNN0_9BURK</name>
<organism evidence="2 3">
    <name type="scientific">Ideonella lacteola</name>
    <dbReference type="NCBI Taxonomy" id="2984193"/>
    <lineage>
        <taxon>Bacteria</taxon>
        <taxon>Pseudomonadati</taxon>
        <taxon>Pseudomonadota</taxon>
        <taxon>Betaproteobacteria</taxon>
        <taxon>Burkholderiales</taxon>
        <taxon>Sphaerotilaceae</taxon>
        <taxon>Ideonella</taxon>
    </lineage>
</organism>
<feature type="chain" id="PRO_5045137862" evidence="1">
    <location>
        <begin position="28"/>
        <end position="235"/>
    </location>
</feature>
<dbReference type="Proteomes" id="UP001371218">
    <property type="component" value="Unassembled WGS sequence"/>
</dbReference>
<sequence length="235" mass="25702">MLRTFALSCMAAVAAVSALASASPAVAGEPDPLHQRTGFDNGLSAGWLYQRQVPGVMWVDKFLGQDAPAIHHVQGFATGSMMFQRRASWLQPLKSGQPVRIQLDTKARLVNYLGAPTRRELVVELRDYDNPPVDHPYASVWTIVGYLDAKALPGWRTWSVTIADPASLTLPEGWGGYGAEDKKGRPYLPPDRTFADVLAGVDEIAITTYQPGYLYGSDHDFDVLYDNIEIGVVAP</sequence>
<keyword evidence="1" id="KW-0732">Signal</keyword>
<dbReference type="EMBL" id="JBBUTG010000003">
    <property type="protein sequence ID" value="MEK8030525.1"/>
    <property type="molecule type" value="Genomic_DNA"/>
</dbReference>
<evidence type="ECO:0000256" key="1">
    <source>
        <dbReference type="SAM" id="SignalP"/>
    </source>
</evidence>
<feature type="signal peptide" evidence="1">
    <location>
        <begin position="1"/>
        <end position="27"/>
    </location>
</feature>
<proteinExistence type="predicted"/>
<evidence type="ECO:0000313" key="3">
    <source>
        <dbReference type="Proteomes" id="UP001371218"/>
    </source>
</evidence>
<evidence type="ECO:0000313" key="2">
    <source>
        <dbReference type="EMBL" id="MEK8030525.1"/>
    </source>
</evidence>
<accession>A0ABU9BNN0</accession>
<reference evidence="2 3" key="1">
    <citation type="submission" date="2024-04" db="EMBL/GenBank/DDBJ databases">
        <title>Novel species of the genus Ideonella isolated from streams.</title>
        <authorList>
            <person name="Lu H."/>
        </authorList>
    </citation>
    <scope>NUCLEOTIDE SEQUENCE [LARGE SCALE GENOMIC DNA]</scope>
    <source>
        <strain evidence="2 3">DXS29W</strain>
    </source>
</reference>
<protein>
    <submittedName>
        <fullName evidence="2">PEP-CTERM sorting domain-containing protein</fullName>
    </submittedName>
</protein>
<keyword evidence="3" id="KW-1185">Reference proteome</keyword>
<gene>
    <name evidence="2" type="ORF">AACH06_06770</name>
</gene>
<comment type="caution">
    <text evidence="2">The sequence shown here is derived from an EMBL/GenBank/DDBJ whole genome shotgun (WGS) entry which is preliminary data.</text>
</comment>
<dbReference type="RefSeq" id="WP_341424890.1">
    <property type="nucleotide sequence ID" value="NZ_JBBUTG010000003.1"/>
</dbReference>